<organism evidence="1 2">
    <name type="scientific">Triplophysa rosa</name>
    <name type="common">Cave loach</name>
    <dbReference type="NCBI Taxonomy" id="992332"/>
    <lineage>
        <taxon>Eukaryota</taxon>
        <taxon>Metazoa</taxon>
        <taxon>Chordata</taxon>
        <taxon>Craniata</taxon>
        <taxon>Vertebrata</taxon>
        <taxon>Euteleostomi</taxon>
        <taxon>Actinopterygii</taxon>
        <taxon>Neopterygii</taxon>
        <taxon>Teleostei</taxon>
        <taxon>Ostariophysi</taxon>
        <taxon>Cypriniformes</taxon>
        <taxon>Nemacheilidae</taxon>
        <taxon>Triplophysa</taxon>
    </lineage>
</organism>
<reference evidence="1" key="1">
    <citation type="submission" date="2021-02" db="EMBL/GenBank/DDBJ databases">
        <title>Comparative genomics reveals that relaxation of natural selection precedes convergent phenotypic evolution of cavefish.</title>
        <authorList>
            <person name="Peng Z."/>
        </authorList>
    </citation>
    <scope>NUCLEOTIDE SEQUENCE</scope>
    <source>
        <tissue evidence="1">Muscle</tissue>
    </source>
</reference>
<protein>
    <recommendedName>
        <fullName evidence="3">Transposable element</fullName>
    </recommendedName>
</protein>
<sequence length="178" mass="20125">MVPYLYNVPRRFPKGAAEHLKHTDKSWELIEWAEMDASLDTVKRKDILQSVVHKGDVVDVKYEDESSPALILKLNDGVKLVWRQQGGDYKDKCVLPTVKHVGGSVMVWGCMSAAGTGELQFIEGTMNANMYCDILKQSMNPSLRRLGRRAVFQHDNDPKHTSKTTTALLKKLRVKVKT</sequence>
<keyword evidence="2" id="KW-1185">Reference proteome</keyword>
<dbReference type="InterPro" id="IPR036397">
    <property type="entry name" value="RNaseH_sf"/>
</dbReference>
<accession>A0A9W7TEY5</accession>
<name>A0A9W7TEY5_TRIRA</name>
<dbReference type="EMBL" id="JAFHDT010000019">
    <property type="protein sequence ID" value="KAI7796077.1"/>
    <property type="molecule type" value="Genomic_DNA"/>
</dbReference>
<proteinExistence type="predicted"/>
<evidence type="ECO:0000313" key="2">
    <source>
        <dbReference type="Proteomes" id="UP001059041"/>
    </source>
</evidence>
<dbReference type="Proteomes" id="UP001059041">
    <property type="component" value="Linkage Group LG19"/>
</dbReference>
<comment type="caution">
    <text evidence="1">The sequence shown here is derived from an EMBL/GenBank/DDBJ whole genome shotgun (WGS) entry which is preliminary data.</text>
</comment>
<evidence type="ECO:0008006" key="3">
    <source>
        <dbReference type="Google" id="ProtNLM"/>
    </source>
</evidence>
<dbReference type="GO" id="GO:0003676">
    <property type="term" value="F:nucleic acid binding"/>
    <property type="evidence" value="ECO:0007669"/>
    <property type="project" value="InterPro"/>
</dbReference>
<gene>
    <name evidence="1" type="ORF">IRJ41_013509</name>
</gene>
<evidence type="ECO:0000313" key="1">
    <source>
        <dbReference type="EMBL" id="KAI7796077.1"/>
    </source>
</evidence>
<dbReference type="Gene3D" id="3.30.420.10">
    <property type="entry name" value="Ribonuclease H-like superfamily/Ribonuclease H"/>
    <property type="match status" value="1"/>
</dbReference>
<dbReference type="AlphaFoldDB" id="A0A9W7TEY5"/>